<sequence>MKTLFPLILFIATSTVCAKEVKYDFPPDGEMAKALKPEIVGVANSERINRSVRLKALDVGEKDVSLLVVIGATDTRKPATQANIPDKQSISLTKQQIVNKYCAPFGYGNWYFDAFKQRGVKLHYYFYSAVDTPLFAFTVNKSDCD</sequence>
<evidence type="ECO:0000313" key="2">
    <source>
        <dbReference type="Proteomes" id="UP001334005"/>
    </source>
</evidence>
<protein>
    <submittedName>
        <fullName evidence="1">Uncharacterized protein</fullName>
    </submittedName>
</protein>
<keyword evidence="2" id="KW-1185">Reference proteome</keyword>
<dbReference type="Proteomes" id="UP001334005">
    <property type="component" value="Unassembled WGS sequence"/>
</dbReference>
<evidence type="ECO:0000313" key="1">
    <source>
        <dbReference type="EMBL" id="MEK0250690.1"/>
    </source>
</evidence>
<reference evidence="1 2" key="1">
    <citation type="submission" date="2024-03" db="EMBL/GenBank/DDBJ databases">
        <title>Two novel Raoultella species associated with bleeding cankers of broadleaf hosts, Raoultella scottia sp. nov. and Raoultella lignicola sp. nov.</title>
        <authorList>
            <person name="Brady C.L."/>
        </authorList>
    </citation>
    <scope>NUCLEOTIDE SEQUENCE [LARGE SCALE GENOMIC DNA]</scope>
    <source>
        <strain evidence="1 2">BAC 10a-01-01</strain>
    </source>
</reference>
<gene>
    <name evidence="1" type="ORF">QFI66_021660</name>
</gene>
<name>A0ABU8ZAW5_9ENTR</name>
<dbReference type="RefSeq" id="WP_331835643.1">
    <property type="nucleotide sequence ID" value="NZ_JARXNH020000057.1"/>
</dbReference>
<organism evidence="1 2">
    <name type="scientific">Raoultella scottii</name>
    <dbReference type="NCBI Taxonomy" id="3040937"/>
    <lineage>
        <taxon>Bacteria</taxon>
        <taxon>Pseudomonadati</taxon>
        <taxon>Pseudomonadota</taxon>
        <taxon>Gammaproteobacteria</taxon>
        <taxon>Enterobacterales</taxon>
        <taxon>Enterobacteriaceae</taxon>
        <taxon>Klebsiella/Raoultella group</taxon>
        <taxon>Raoultella</taxon>
    </lineage>
</organism>
<comment type="caution">
    <text evidence="1">The sequence shown here is derived from an EMBL/GenBank/DDBJ whole genome shotgun (WGS) entry which is preliminary data.</text>
</comment>
<dbReference type="EMBL" id="JARXNH020000057">
    <property type="protein sequence ID" value="MEK0250690.1"/>
    <property type="molecule type" value="Genomic_DNA"/>
</dbReference>
<proteinExistence type="predicted"/>
<accession>A0ABU8ZAW5</accession>